<reference evidence="1" key="1">
    <citation type="submission" date="2023-04" db="EMBL/GenBank/DDBJ databases">
        <title>A chromosome-level genome assembly of the parasitoid wasp Eretmocerus hayati.</title>
        <authorList>
            <person name="Zhong Y."/>
            <person name="Liu S."/>
            <person name="Liu Y."/>
        </authorList>
    </citation>
    <scope>NUCLEOTIDE SEQUENCE</scope>
    <source>
        <strain evidence="1">ZJU_SS_LIU_2023</strain>
    </source>
</reference>
<evidence type="ECO:0000313" key="2">
    <source>
        <dbReference type="Proteomes" id="UP001239111"/>
    </source>
</evidence>
<gene>
    <name evidence="1" type="ORF">QAD02_021035</name>
</gene>
<comment type="caution">
    <text evidence="1">The sequence shown here is derived from an EMBL/GenBank/DDBJ whole genome shotgun (WGS) entry which is preliminary data.</text>
</comment>
<name>A0ACC2PSB3_9HYME</name>
<sequence>MFQRIPVRKDCMSKAQILVRPVSPWENRERDNSRSINQSGPNSEIFPHAPPKYLQEQSRALNLVQNAMKVARMAYEGNFTMLEEHEQERTTHNPAALTVPAPVEDLELEDEEVERLLREGLPPLFVETDPPELRKLMKKTERVWTLVVDRDPTWRAERDALFIYYKNLIKTKEGVP</sequence>
<proteinExistence type="predicted"/>
<evidence type="ECO:0000313" key="1">
    <source>
        <dbReference type="EMBL" id="KAJ8685242.1"/>
    </source>
</evidence>
<accession>A0ACC2PSB3</accession>
<keyword evidence="2" id="KW-1185">Reference proteome</keyword>
<dbReference type="Proteomes" id="UP001239111">
    <property type="component" value="Chromosome 1"/>
</dbReference>
<organism evidence="1 2">
    <name type="scientific">Eretmocerus hayati</name>
    <dbReference type="NCBI Taxonomy" id="131215"/>
    <lineage>
        <taxon>Eukaryota</taxon>
        <taxon>Metazoa</taxon>
        <taxon>Ecdysozoa</taxon>
        <taxon>Arthropoda</taxon>
        <taxon>Hexapoda</taxon>
        <taxon>Insecta</taxon>
        <taxon>Pterygota</taxon>
        <taxon>Neoptera</taxon>
        <taxon>Endopterygota</taxon>
        <taxon>Hymenoptera</taxon>
        <taxon>Apocrita</taxon>
        <taxon>Proctotrupomorpha</taxon>
        <taxon>Chalcidoidea</taxon>
        <taxon>Aphelinidae</taxon>
        <taxon>Aphelininae</taxon>
        <taxon>Eretmocerus</taxon>
    </lineage>
</organism>
<dbReference type="EMBL" id="CM056741">
    <property type="protein sequence ID" value="KAJ8685242.1"/>
    <property type="molecule type" value="Genomic_DNA"/>
</dbReference>
<protein>
    <submittedName>
        <fullName evidence="1">Uncharacterized protein</fullName>
    </submittedName>
</protein>